<dbReference type="EMBL" id="ASPP01008018">
    <property type="protein sequence ID" value="ETO26205.1"/>
    <property type="molecule type" value="Genomic_DNA"/>
</dbReference>
<organism evidence="2 3">
    <name type="scientific">Reticulomyxa filosa</name>
    <dbReference type="NCBI Taxonomy" id="46433"/>
    <lineage>
        <taxon>Eukaryota</taxon>
        <taxon>Sar</taxon>
        <taxon>Rhizaria</taxon>
        <taxon>Retaria</taxon>
        <taxon>Foraminifera</taxon>
        <taxon>Monothalamids</taxon>
        <taxon>Reticulomyxidae</taxon>
        <taxon>Reticulomyxa</taxon>
    </lineage>
</organism>
<protein>
    <submittedName>
        <fullName evidence="2">Uncharacterized protein</fullName>
    </submittedName>
</protein>
<keyword evidence="3" id="KW-1185">Reference proteome</keyword>
<feature type="region of interest" description="Disordered" evidence="1">
    <location>
        <begin position="190"/>
        <end position="210"/>
    </location>
</feature>
<feature type="non-terminal residue" evidence="2">
    <location>
        <position position="1"/>
    </location>
</feature>
<evidence type="ECO:0000256" key="1">
    <source>
        <dbReference type="SAM" id="MobiDB-lite"/>
    </source>
</evidence>
<feature type="region of interest" description="Disordered" evidence="1">
    <location>
        <begin position="22"/>
        <end position="57"/>
    </location>
</feature>
<name>X6NIQ2_RETFI</name>
<sequence>HIRVSSIIASTFSPAELIGTTVLDNDDEEEEEEEEEEEAEAEAERGTQGYGNEQFKRSQNNINQATRLLPKGGVVLHRKRTSLSATNQLTTQFTGPRIIRNASEATSEQSLSYKIPTRVADVWRHVVAQLELSHKTIDEFKGTVVQVMYPIVQLVVNGVVPAVKAMLREPSTSSPDLKPKSHNKDISKLQLESSFNDEKDQESQYSTDSDESHVHKDISLFDFPFINAMYQYCLTEGNLYEYLLAFERLAVEIPFGPVMEGGLSADLLASHGRNSDRTRMRWKPQLGNWNSYTNGGISNASLHFDPANAKYKYMHLLEYNFEVLSKMCSEEFAERMRYIVRVHTMIRRFICEMFYEFVRAFTKCLRLLINYRDTFEKTSLVDEDTV</sequence>
<feature type="non-terminal residue" evidence="2">
    <location>
        <position position="386"/>
    </location>
</feature>
<gene>
    <name evidence="2" type="ORF">RFI_10932</name>
</gene>
<accession>X6NIQ2</accession>
<dbReference type="Proteomes" id="UP000023152">
    <property type="component" value="Unassembled WGS sequence"/>
</dbReference>
<evidence type="ECO:0000313" key="2">
    <source>
        <dbReference type="EMBL" id="ETO26205.1"/>
    </source>
</evidence>
<comment type="caution">
    <text evidence="2">The sequence shown here is derived from an EMBL/GenBank/DDBJ whole genome shotgun (WGS) entry which is preliminary data.</text>
</comment>
<dbReference type="AlphaFoldDB" id="X6NIQ2"/>
<evidence type="ECO:0000313" key="3">
    <source>
        <dbReference type="Proteomes" id="UP000023152"/>
    </source>
</evidence>
<reference evidence="2 3" key="1">
    <citation type="journal article" date="2013" name="Curr. Biol.">
        <title>The Genome of the Foraminiferan Reticulomyxa filosa.</title>
        <authorList>
            <person name="Glockner G."/>
            <person name="Hulsmann N."/>
            <person name="Schleicher M."/>
            <person name="Noegel A.A."/>
            <person name="Eichinger L."/>
            <person name="Gallinger C."/>
            <person name="Pawlowski J."/>
            <person name="Sierra R."/>
            <person name="Euteneuer U."/>
            <person name="Pillet L."/>
            <person name="Moustafa A."/>
            <person name="Platzer M."/>
            <person name="Groth M."/>
            <person name="Szafranski K."/>
            <person name="Schliwa M."/>
        </authorList>
    </citation>
    <scope>NUCLEOTIDE SEQUENCE [LARGE SCALE GENOMIC DNA]</scope>
</reference>
<proteinExistence type="predicted"/>
<feature type="compositionally biased region" description="Acidic residues" evidence="1">
    <location>
        <begin position="24"/>
        <end position="41"/>
    </location>
</feature>